<feature type="region of interest" description="Disordered" evidence="1">
    <location>
        <begin position="432"/>
        <end position="571"/>
    </location>
</feature>
<gene>
    <name evidence="2" type="ORF">HID58_021295</name>
</gene>
<evidence type="ECO:0008006" key="4">
    <source>
        <dbReference type="Google" id="ProtNLM"/>
    </source>
</evidence>
<dbReference type="Proteomes" id="UP000824890">
    <property type="component" value="Unassembled WGS sequence"/>
</dbReference>
<dbReference type="PANTHER" id="PTHR32091:SF4">
    <property type="entry name" value="OS07G0546100 PROTEIN"/>
    <property type="match status" value="1"/>
</dbReference>
<feature type="compositionally biased region" description="Basic and acidic residues" evidence="1">
    <location>
        <begin position="487"/>
        <end position="498"/>
    </location>
</feature>
<evidence type="ECO:0000256" key="1">
    <source>
        <dbReference type="SAM" id="MobiDB-lite"/>
    </source>
</evidence>
<comment type="caution">
    <text evidence="2">The sequence shown here is derived from an EMBL/GenBank/DDBJ whole genome shotgun (WGS) entry which is preliminary data.</text>
</comment>
<feature type="compositionally biased region" description="Basic and acidic residues" evidence="1">
    <location>
        <begin position="443"/>
        <end position="478"/>
    </location>
</feature>
<dbReference type="InterPro" id="IPR010433">
    <property type="entry name" value="EIF-4B_pln"/>
</dbReference>
<reference evidence="2 3" key="1">
    <citation type="submission" date="2021-05" db="EMBL/GenBank/DDBJ databases">
        <title>Genome Assembly of Synthetic Allotetraploid Brassica napus Reveals Homoeologous Exchanges between Subgenomes.</title>
        <authorList>
            <person name="Davis J.T."/>
        </authorList>
    </citation>
    <scope>NUCLEOTIDE SEQUENCE [LARGE SCALE GENOMIC DNA]</scope>
    <source>
        <strain evidence="3">cv. Da-Ae</strain>
        <tissue evidence="2">Seedling</tissue>
    </source>
</reference>
<evidence type="ECO:0000313" key="2">
    <source>
        <dbReference type="EMBL" id="KAH0921277.1"/>
    </source>
</evidence>
<sequence length="663" mass="73275">MSKKKAAGSTMTLKDFHGGSIPSDLALPSAPGVVPKVTTDRAFVDRAPWGGRPDQRTRPSSSHTLRNFDDKSLFLPHTANIGRNFSEDERRPLDGHSAPRRMVSDDVFRVANSRLEVKADSGLTGRHGGWSAAAGTVDGGSSVSGTNPNVWAARKEVPVVVANDEVGRSSWNTQPPVSNLVHSSAIEQVSSGRWQTKLLVPSQMGFDVVKHSEMESRGYKGNSHVVNQGDGTHGTYVERGLVAEDGIQGGRKFAREYEKLPGPTYLDAKEVKAVPHPNYSDVRPAGHFVQPTAPSEAVERPKLNLLPRTKPIESVEKPVIDGKLENGVSNLIQREIGYVAQKNMNVSKPGLSADEIPNKPVERPKLNLKPVAQLLEKPEVKTEKERNAVFGGARPRELVLKERGIDETEHHKLEQQLERTVLNPIERVPVPEHAVQRPVSSPRELRTRKFDQKDVRNVSEVARSETQRRNWRDNDVKNPRQQPQAQEKTRHPSPETWRKPVPQKPESPDGTGHRPGKAASPLELAQAYSDTKSGTGSSSFNMSRNNQTQQPFSRLPSFRKQSNGFGQRGGWSVRREPIKTVDIMDFSRSNRSTAGSKLCSCVLQTFRKETAIPAVSMSSFLPDFFNFLMLLKSSAPCSPRLSGFCCVIPCSPCNTMFFVLCVI</sequence>
<proteinExistence type="predicted"/>
<feature type="compositionally biased region" description="Polar residues" evidence="1">
    <location>
        <begin position="528"/>
        <end position="552"/>
    </location>
</feature>
<organism evidence="2 3">
    <name type="scientific">Brassica napus</name>
    <name type="common">Rape</name>
    <dbReference type="NCBI Taxonomy" id="3708"/>
    <lineage>
        <taxon>Eukaryota</taxon>
        <taxon>Viridiplantae</taxon>
        <taxon>Streptophyta</taxon>
        <taxon>Embryophyta</taxon>
        <taxon>Tracheophyta</taxon>
        <taxon>Spermatophyta</taxon>
        <taxon>Magnoliopsida</taxon>
        <taxon>eudicotyledons</taxon>
        <taxon>Gunneridae</taxon>
        <taxon>Pentapetalae</taxon>
        <taxon>rosids</taxon>
        <taxon>malvids</taxon>
        <taxon>Brassicales</taxon>
        <taxon>Brassicaceae</taxon>
        <taxon>Brassiceae</taxon>
        <taxon>Brassica</taxon>
    </lineage>
</organism>
<dbReference type="EMBL" id="JAGKQM010000006">
    <property type="protein sequence ID" value="KAH0921277.1"/>
    <property type="molecule type" value="Genomic_DNA"/>
</dbReference>
<protein>
    <recommendedName>
        <fullName evidence="4">Eukaryotic translation initiation factor-related</fullName>
    </recommendedName>
</protein>
<feature type="region of interest" description="Disordered" evidence="1">
    <location>
        <begin position="1"/>
        <end position="69"/>
    </location>
</feature>
<evidence type="ECO:0000313" key="3">
    <source>
        <dbReference type="Proteomes" id="UP000824890"/>
    </source>
</evidence>
<feature type="compositionally biased region" description="Basic and acidic residues" evidence="1">
    <location>
        <begin position="85"/>
        <end position="94"/>
    </location>
</feature>
<name>A0ABQ8CWU7_BRANA</name>
<feature type="region of interest" description="Disordered" evidence="1">
    <location>
        <begin position="80"/>
        <end position="99"/>
    </location>
</feature>
<accession>A0ABQ8CWU7</accession>
<dbReference type="PANTHER" id="PTHR32091">
    <property type="entry name" value="EUKARYOTIC TRANSLATION INITIATION FACTOR 4B"/>
    <property type="match status" value="1"/>
</dbReference>
<keyword evidence="3" id="KW-1185">Reference proteome</keyword>